<keyword evidence="1" id="KW-0472">Membrane</keyword>
<feature type="transmembrane region" description="Helical" evidence="1">
    <location>
        <begin position="21"/>
        <end position="39"/>
    </location>
</feature>
<dbReference type="EMBL" id="GBRH01202090">
    <property type="protein sequence ID" value="JAD95805.1"/>
    <property type="molecule type" value="Transcribed_RNA"/>
</dbReference>
<name>A0A0A9ED50_ARUDO</name>
<proteinExistence type="predicted"/>
<organism evidence="2">
    <name type="scientific">Arundo donax</name>
    <name type="common">Giant reed</name>
    <name type="synonym">Donax arundinaceus</name>
    <dbReference type="NCBI Taxonomy" id="35708"/>
    <lineage>
        <taxon>Eukaryota</taxon>
        <taxon>Viridiplantae</taxon>
        <taxon>Streptophyta</taxon>
        <taxon>Embryophyta</taxon>
        <taxon>Tracheophyta</taxon>
        <taxon>Spermatophyta</taxon>
        <taxon>Magnoliopsida</taxon>
        <taxon>Liliopsida</taxon>
        <taxon>Poales</taxon>
        <taxon>Poaceae</taxon>
        <taxon>PACMAD clade</taxon>
        <taxon>Arundinoideae</taxon>
        <taxon>Arundineae</taxon>
        <taxon>Arundo</taxon>
    </lineage>
</organism>
<reference evidence="2" key="2">
    <citation type="journal article" date="2015" name="Data Brief">
        <title>Shoot transcriptome of the giant reed, Arundo donax.</title>
        <authorList>
            <person name="Barrero R.A."/>
            <person name="Guerrero F.D."/>
            <person name="Moolhuijzen P."/>
            <person name="Goolsby J.A."/>
            <person name="Tidwell J."/>
            <person name="Bellgard S.E."/>
            <person name="Bellgard M.I."/>
        </authorList>
    </citation>
    <scope>NUCLEOTIDE SEQUENCE</scope>
    <source>
        <tissue evidence="2">Shoot tissue taken approximately 20 cm above the soil surface</tissue>
    </source>
</reference>
<reference evidence="2" key="1">
    <citation type="submission" date="2014-09" db="EMBL/GenBank/DDBJ databases">
        <authorList>
            <person name="Magalhaes I.L.F."/>
            <person name="Oliveira U."/>
            <person name="Santos F.R."/>
            <person name="Vidigal T.H.D.A."/>
            <person name="Brescovit A.D."/>
            <person name="Santos A.J."/>
        </authorList>
    </citation>
    <scope>NUCLEOTIDE SEQUENCE</scope>
    <source>
        <tissue evidence="2">Shoot tissue taken approximately 20 cm above the soil surface</tissue>
    </source>
</reference>
<keyword evidence="1" id="KW-0812">Transmembrane</keyword>
<dbReference type="AlphaFoldDB" id="A0A0A9ED50"/>
<keyword evidence="1" id="KW-1133">Transmembrane helix</keyword>
<protein>
    <submittedName>
        <fullName evidence="2">Uncharacterized protein</fullName>
    </submittedName>
</protein>
<sequence length="82" mass="8985">MKQRSPRRIPGTRSGCFDLPLPPAFLAFLNMLFLPFFLVPSAEGVGLGGQRSGFASRKRFRASRCRWFAIGGYGCLSGLLAC</sequence>
<evidence type="ECO:0000313" key="2">
    <source>
        <dbReference type="EMBL" id="JAD95805.1"/>
    </source>
</evidence>
<evidence type="ECO:0000256" key="1">
    <source>
        <dbReference type="SAM" id="Phobius"/>
    </source>
</evidence>
<accession>A0A0A9ED50</accession>